<dbReference type="PANTHER" id="PTHR33823:SF2">
    <property type="entry name" value="RNA POLYMERASE-BINDING TRANSCRIPTION FACTOR DKSA"/>
    <property type="match status" value="1"/>
</dbReference>
<evidence type="ECO:0000256" key="5">
    <source>
        <dbReference type="SAM" id="MobiDB-lite"/>
    </source>
</evidence>
<feature type="compositionally biased region" description="Low complexity" evidence="5">
    <location>
        <begin position="10"/>
        <end position="97"/>
    </location>
</feature>
<evidence type="ECO:0000256" key="4">
    <source>
        <dbReference type="PROSITE-ProRule" id="PRU00510"/>
    </source>
</evidence>
<dbReference type="Gene3D" id="1.20.120.910">
    <property type="entry name" value="DksA, coiled-coil domain"/>
    <property type="match status" value="1"/>
</dbReference>
<dbReference type="Proteomes" id="UP000622552">
    <property type="component" value="Unassembled WGS sequence"/>
</dbReference>
<evidence type="ECO:0000256" key="1">
    <source>
        <dbReference type="ARBA" id="ARBA00022723"/>
    </source>
</evidence>
<name>A0A8J7GKG6_9ACTN</name>
<dbReference type="PROSITE" id="PS51128">
    <property type="entry name" value="ZF_DKSA_2"/>
    <property type="match status" value="1"/>
</dbReference>
<feature type="compositionally biased region" description="Low complexity" evidence="5">
    <location>
        <begin position="126"/>
        <end position="156"/>
    </location>
</feature>
<dbReference type="InterPro" id="IPR037187">
    <property type="entry name" value="DnaK_N"/>
</dbReference>
<protein>
    <submittedName>
        <fullName evidence="7">RNA polymerase-binding protein DksA</fullName>
    </submittedName>
</protein>
<keyword evidence="2" id="KW-0863">Zinc-finger</keyword>
<feature type="domain" description="Zinc finger DksA/TraR C4-type" evidence="6">
    <location>
        <begin position="260"/>
        <end position="295"/>
    </location>
</feature>
<feature type="zinc finger region" description="dksA C4-type" evidence="4">
    <location>
        <begin position="265"/>
        <end position="289"/>
    </location>
</feature>
<evidence type="ECO:0000313" key="7">
    <source>
        <dbReference type="EMBL" id="MBG6141204.1"/>
    </source>
</evidence>
<keyword evidence="8" id="KW-1185">Reference proteome</keyword>
<accession>A0A8J7GKG6</accession>
<dbReference type="PRINTS" id="PR00618">
    <property type="entry name" value="DKSAZNFINGER"/>
</dbReference>
<dbReference type="SUPFAM" id="SSF57716">
    <property type="entry name" value="Glucocorticoid receptor-like (DNA-binding domain)"/>
    <property type="match status" value="1"/>
</dbReference>
<dbReference type="PANTHER" id="PTHR33823">
    <property type="entry name" value="RNA POLYMERASE-BINDING TRANSCRIPTION FACTOR DKSA-RELATED"/>
    <property type="match status" value="1"/>
</dbReference>
<dbReference type="InterPro" id="IPR020458">
    <property type="entry name" value="Znf_DskA_TraR_CS"/>
</dbReference>
<dbReference type="InterPro" id="IPR000962">
    <property type="entry name" value="Znf_DskA_TraR"/>
</dbReference>
<sequence length="296" mass="30534">MAERAGVTRKVAPAEAAEVTAPATAAKAPAKATKSLRTTAAATKSAATKTPAKAAKAPAKATGAAVAKAASEGTKPATRAASATRKAAPAAANTTRTSKVDKRTAAGAEITEDAKPQRVTGTNTSKAAAAQAVATPPVKAPPTAARTAAKGATMAKPADTSTATKSVAGKTARGSARSASDTEKIRTALSERLEELRGEYDQMITDSNEMQRERLTDSAGDDQADTGTKTFEREQEISLANNLLERVTQLERALERVDEGGYGHCEKCGNAIPVERLAAFPSATLCVTCKQLEERR</sequence>
<feature type="region of interest" description="Disordered" evidence="5">
    <location>
        <begin position="197"/>
        <end position="227"/>
    </location>
</feature>
<dbReference type="AlphaFoldDB" id="A0A8J7GKG6"/>
<comment type="caution">
    <text evidence="7">The sequence shown here is derived from an EMBL/GenBank/DDBJ whole genome shotgun (WGS) entry which is preliminary data.</text>
</comment>
<dbReference type="SUPFAM" id="SSF109635">
    <property type="entry name" value="DnaK suppressor protein DksA, alpha-hairpin domain"/>
    <property type="match status" value="1"/>
</dbReference>
<keyword evidence="1" id="KW-0479">Metal-binding</keyword>
<proteinExistence type="predicted"/>
<keyword evidence="3" id="KW-0862">Zinc</keyword>
<dbReference type="Pfam" id="PF01258">
    <property type="entry name" value="zf-dskA_traR"/>
    <property type="match status" value="1"/>
</dbReference>
<evidence type="ECO:0000313" key="8">
    <source>
        <dbReference type="Proteomes" id="UP000622552"/>
    </source>
</evidence>
<gene>
    <name evidence="7" type="ORF">IW245_007398</name>
</gene>
<reference evidence="7" key="1">
    <citation type="submission" date="2020-11" db="EMBL/GenBank/DDBJ databases">
        <title>Sequencing the genomes of 1000 actinobacteria strains.</title>
        <authorList>
            <person name="Klenk H.-P."/>
        </authorList>
    </citation>
    <scope>NUCLEOTIDE SEQUENCE</scope>
    <source>
        <strain evidence="7">DSM 45356</strain>
    </source>
</reference>
<dbReference type="PROSITE" id="PS01102">
    <property type="entry name" value="ZF_DKSA_1"/>
    <property type="match status" value="1"/>
</dbReference>
<dbReference type="InterPro" id="IPR020460">
    <property type="entry name" value="Znf_C4-type_bac"/>
</dbReference>
<feature type="region of interest" description="Disordered" evidence="5">
    <location>
        <begin position="1"/>
        <end position="184"/>
    </location>
</feature>
<organism evidence="7 8">
    <name type="scientific">Longispora fulva</name>
    <dbReference type="NCBI Taxonomy" id="619741"/>
    <lineage>
        <taxon>Bacteria</taxon>
        <taxon>Bacillati</taxon>
        <taxon>Actinomycetota</taxon>
        <taxon>Actinomycetes</taxon>
        <taxon>Micromonosporales</taxon>
        <taxon>Micromonosporaceae</taxon>
        <taxon>Longispora</taxon>
    </lineage>
</organism>
<evidence type="ECO:0000256" key="3">
    <source>
        <dbReference type="ARBA" id="ARBA00022833"/>
    </source>
</evidence>
<evidence type="ECO:0000259" key="6">
    <source>
        <dbReference type="Pfam" id="PF01258"/>
    </source>
</evidence>
<dbReference type="EMBL" id="JADOUF010000001">
    <property type="protein sequence ID" value="MBG6141204.1"/>
    <property type="molecule type" value="Genomic_DNA"/>
</dbReference>
<dbReference type="GO" id="GO:0008270">
    <property type="term" value="F:zinc ion binding"/>
    <property type="evidence" value="ECO:0007669"/>
    <property type="project" value="UniProtKB-KW"/>
</dbReference>
<evidence type="ECO:0000256" key="2">
    <source>
        <dbReference type="ARBA" id="ARBA00022771"/>
    </source>
</evidence>